<dbReference type="InterPro" id="IPR012337">
    <property type="entry name" value="RNaseH-like_sf"/>
</dbReference>
<organism evidence="1 2">
    <name type="scientific">Branchiostoma lanceolatum</name>
    <name type="common">Common lancelet</name>
    <name type="synonym">Amphioxus lanceolatum</name>
    <dbReference type="NCBI Taxonomy" id="7740"/>
    <lineage>
        <taxon>Eukaryota</taxon>
        <taxon>Metazoa</taxon>
        <taxon>Chordata</taxon>
        <taxon>Cephalochordata</taxon>
        <taxon>Leptocardii</taxon>
        <taxon>Amphioxiformes</taxon>
        <taxon>Branchiostomatidae</taxon>
        <taxon>Branchiostoma</taxon>
    </lineage>
</organism>
<proteinExistence type="predicted"/>
<dbReference type="OrthoDB" id="10059291at2759"/>
<keyword evidence="2" id="KW-1185">Reference proteome</keyword>
<dbReference type="Proteomes" id="UP000838412">
    <property type="component" value="Chromosome 12"/>
</dbReference>
<evidence type="ECO:0000313" key="2">
    <source>
        <dbReference type="Proteomes" id="UP000838412"/>
    </source>
</evidence>
<gene>
    <name evidence="1" type="primary">Hypp6680</name>
    <name evidence="1" type="ORF">BLAG_LOCUS5713</name>
</gene>
<reference evidence="1" key="1">
    <citation type="submission" date="2022-01" db="EMBL/GenBank/DDBJ databases">
        <authorList>
            <person name="Braso-Vives M."/>
        </authorList>
    </citation>
    <scope>NUCLEOTIDE SEQUENCE</scope>
</reference>
<evidence type="ECO:0000313" key="1">
    <source>
        <dbReference type="EMBL" id="CAH1242417.1"/>
    </source>
</evidence>
<sequence>MPAFEQVNLIEKLKERFPQTELLSTFSVLDPAQLPETLTGEYGWQSINTLSEFYSEVPTQSTGRSTGMSGLVSGSSRMVVIPAHTADCERAFSCLKRLKTRLRSALTAENLNHLLMARIEGPDLSDFNIDGALPQQLEMAVNYADGSSQGDDRPGEETRPNPKHVLFIIEMADFSAWNEWYKSS</sequence>
<dbReference type="PANTHER" id="PTHR46880:SF5">
    <property type="entry name" value="DUF4371 DOMAIN-CONTAINING PROTEIN"/>
    <property type="match status" value="1"/>
</dbReference>
<dbReference type="PANTHER" id="PTHR46880">
    <property type="entry name" value="RAS-ASSOCIATING DOMAIN-CONTAINING PROTEIN"/>
    <property type="match status" value="1"/>
</dbReference>
<dbReference type="EMBL" id="OV696697">
    <property type="protein sequence ID" value="CAH1242417.1"/>
    <property type="molecule type" value="Genomic_DNA"/>
</dbReference>
<accession>A0A8K0EB16</accession>
<dbReference type="SUPFAM" id="SSF53098">
    <property type="entry name" value="Ribonuclease H-like"/>
    <property type="match status" value="1"/>
</dbReference>
<name>A0A8K0EB16_BRALA</name>
<protein>
    <submittedName>
        <fullName evidence="1">Hypp6680 protein</fullName>
    </submittedName>
</protein>
<dbReference type="AlphaFoldDB" id="A0A8K0EB16"/>